<dbReference type="GO" id="GO:0046872">
    <property type="term" value="F:metal ion binding"/>
    <property type="evidence" value="ECO:0007669"/>
    <property type="project" value="UniProtKB-KW"/>
</dbReference>
<keyword evidence="2" id="KW-0479">Metal-binding</keyword>
<dbReference type="SUPFAM" id="SSF51316">
    <property type="entry name" value="Mss4-like"/>
    <property type="match status" value="1"/>
</dbReference>
<comment type="similarity">
    <text evidence="1">Belongs to the Gfa family.</text>
</comment>
<keyword evidence="3" id="KW-0862">Zinc</keyword>
<evidence type="ECO:0000256" key="4">
    <source>
        <dbReference type="ARBA" id="ARBA00023239"/>
    </source>
</evidence>
<dbReference type="AlphaFoldDB" id="A0A1Y5HTR7"/>
<protein>
    <recommendedName>
        <fullName evidence="5">CENP-V/GFA domain-containing protein</fullName>
    </recommendedName>
</protein>
<evidence type="ECO:0000256" key="1">
    <source>
        <dbReference type="ARBA" id="ARBA00005495"/>
    </source>
</evidence>
<evidence type="ECO:0000256" key="2">
    <source>
        <dbReference type="ARBA" id="ARBA00022723"/>
    </source>
</evidence>
<dbReference type="Proteomes" id="UP000227088">
    <property type="component" value="Unassembled WGS sequence"/>
</dbReference>
<dbReference type="PANTHER" id="PTHR33337">
    <property type="entry name" value="GFA DOMAIN-CONTAINING PROTEIN"/>
    <property type="match status" value="1"/>
</dbReference>
<dbReference type="Gene3D" id="3.90.1590.10">
    <property type="entry name" value="glutathione-dependent formaldehyde- activating enzyme (gfa)"/>
    <property type="match status" value="1"/>
</dbReference>
<name>A0A1Y5HTR7_OLEAN</name>
<proteinExistence type="inferred from homology"/>
<dbReference type="InterPro" id="IPR011057">
    <property type="entry name" value="Mss4-like_sf"/>
</dbReference>
<evidence type="ECO:0000256" key="3">
    <source>
        <dbReference type="ARBA" id="ARBA00022833"/>
    </source>
</evidence>
<evidence type="ECO:0000259" key="5">
    <source>
        <dbReference type="Pfam" id="PF04828"/>
    </source>
</evidence>
<comment type="caution">
    <text evidence="6">The sequence shown here is derived from an EMBL/GenBank/DDBJ whole genome shotgun (WGS) entry which is preliminary data.</text>
</comment>
<dbReference type="GO" id="GO:0016846">
    <property type="term" value="F:carbon-sulfur lyase activity"/>
    <property type="evidence" value="ECO:0007669"/>
    <property type="project" value="InterPro"/>
</dbReference>
<dbReference type="PANTHER" id="PTHR33337:SF40">
    <property type="entry name" value="CENP-V_GFA DOMAIN-CONTAINING PROTEIN-RELATED"/>
    <property type="match status" value="1"/>
</dbReference>
<accession>A0A1Y5HTR7</accession>
<reference evidence="7" key="1">
    <citation type="journal article" date="2017" name="Proc. Natl. Acad. Sci. U.S.A.">
        <title>Simulation of Deepwater Horizon oil plume reveals substrate specialization within a complex community of hydrocarbon degraders.</title>
        <authorList>
            <person name="Hu P."/>
            <person name="Dubinsky E.A."/>
            <person name="Probst A.J."/>
            <person name="Wang J."/>
            <person name="Sieber C.M.K."/>
            <person name="Tom L.M."/>
            <person name="Gardinali P."/>
            <person name="Banfield J.F."/>
            <person name="Atlas R.M."/>
            <person name="Andersen G.L."/>
        </authorList>
    </citation>
    <scope>NUCLEOTIDE SEQUENCE [LARGE SCALE GENOMIC DNA]</scope>
</reference>
<dbReference type="Pfam" id="PF04828">
    <property type="entry name" value="GFA"/>
    <property type="match status" value="1"/>
</dbReference>
<evidence type="ECO:0000313" key="7">
    <source>
        <dbReference type="Proteomes" id="UP000227088"/>
    </source>
</evidence>
<gene>
    <name evidence="6" type="ORF">A9R00_05925</name>
</gene>
<dbReference type="InterPro" id="IPR006913">
    <property type="entry name" value="CENP-V/GFA"/>
</dbReference>
<sequence length="157" mass="18053">MMTNAEITARCECGKSQVELKQAPMLRFHCHCTICQNLYKQPYSDVTVMWARDAKLIQGEHIEYRRPGLLLKRGVCTQCEQPIFATMTLFPGLKLAFVPVNRYDDSIILPEPSEHIFFHRSEVEINDGIGKTKGFIKSELMISWLIVKSAFVQLFAR</sequence>
<keyword evidence="4" id="KW-0456">Lyase</keyword>
<evidence type="ECO:0000313" key="6">
    <source>
        <dbReference type="EMBL" id="OUS40460.1"/>
    </source>
</evidence>
<feature type="domain" description="CENP-V/GFA" evidence="5">
    <location>
        <begin position="7"/>
        <end position="118"/>
    </location>
</feature>
<organism evidence="6 7">
    <name type="scientific">Oleispira antarctica</name>
    <dbReference type="NCBI Taxonomy" id="188908"/>
    <lineage>
        <taxon>Bacteria</taxon>
        <taxon>Pseudomonadati</taxon>
        <taxon>Pseudomonadota</taxon>
        <taxon>Gammaproteobacteria</taxon>
        <taxon>Oceanospirillales</taxon>
        <taxon>Oceanospirillaceae</taxon>
        <taxon>Oleispira</taxon>
    </lineage>
</organism>
<dbReference type="EMBL" id="MABE01000336">
    <property type="protein sequence ID" value="OUS40460.1"/>
    <property type="molecule type" value="Genomic_DNA"/>
</dbReference>